<evidence type="ECO:0000256" key="2">
    <source>
        <dbReference type="ARBA" id="ARBA00004173"/>
    </source>
</evidence>
<evidence type="ECO:0000256" key="8">
    <source>
        <dbReference type="ARBA" id="ARBA00023128"/>
    </source>
</evidence>
<dbReference type="Pfam" id="PF00675">
    <property type="entry name" value="Peptidase_M16"/>
    <property type="match status" value="1"/>
</dbReference>
<dbReference type="EMBL" id="VWRR01000002">
    <property type="protein sequence ID" value="KAF6004763.1"/>
    <property type="molecule type" value="Genomic_DNA"/>
</dbReference>
<dbReference type="GO" id="GO:0046872">
    <property type="term" value="F:metal ion binding"/>
    <property type="evidence" value="ECO:0007669"/>
    <property type="project" value="UniProtKB-KW"/>
</dbReference>
<dbReference type="InterPro" id="IPR011249">
    <property type="entry name" value="Metalloenz_LuxS/M16"/>
</dbReference>
<dbReference type="GO" id="GO:0006508">
    <property type="term" value="P:proteolysis"/>
    <property type="evidence" value="ECO:0007669"/>
    <property type="project" value="UniProtKB-KW"/>
</dbReference>
<evidence type="ECO:0000256" key="4">
    <source>
        <dbReference type="ARBA" id="ARBA00022723"/>
    </source>
</evidence>
<reference evidence="11 12" key="1">
    <citation type="journal article" date="2020" name="J. Phycol.">
        <title>Comparative genome analysis reveals Cyanidiococcus gen. nov., a new extremophilic red algal genus sister to Cyanidioschyzon (Cyanidioschyzonaceae, Rhodophyta).</title>
        <authorList>
            <person name="Liu S.-L."/>
            <person name="Chiang Y.-R."/>
            <person name="Yoon H.S."/>
            <person name="Fu H.-Y."/>
        </authorList>
    </citation>
    <scope>NUCLEOTIDE SEQUENCE [LARGE SCALE GENOMIC DNA]</scope>
    <source>
        <strain evidence="11 12">THAL066</strain>
    </source>
</reference>
<dbReference type="PANTHER" id="PTHR11851">
    <property type="entry name" value="METALLOPROTEASE"/>
    <property type="match status" value="1"/>
</dbReference>
<dbReference type="Pfam" id="PF05193">
    <property type="entry name" value="Peptidase_M16_C"/>
    <property type="match status" value="2"/>
</dbReference>
<keyword evidence="12" id="KW-1185">Reference proteome</keyword>
<dbReference type="Gene3D" id="3.30.830.10">
    <property type="entry name" value="Metalloenzyme, LuxS/M16 peptidase-like"/>
    <property type="match status" value="3"/>
</dbReference>
<keyword evidence="4" id="KW-0479">Metal-binding</keyword>
<sequence>MTSKTRPQPLYDDFTIPFTYPNNATLSVIGDFPDDLTVLSWVAEHFGSCASSPHSIPEKQVVPQEGIQRGPRRIVVKRSGRQGILGVAFKSPSGLHEDAPALAVLSVALAGGKTGRLYRRIVDPGHATRVYAWESALRDPGLFLIYCFLTPQAENQAVETMLWEELEKIKKSGIDLRELERAKSQVNAYLKFSRDGTYGIADGLNEALAMGDWTAFCRNRIEGVQLEDVQRAAQRYFREDASTTGSFIPIRSNEENEEDAFLLEGEDHTAPAGRIVEDAQTSMDAQRREATRAAPTALPRTALTRKPKISEANSLGAVQDARRVRIAPRIESRPLLDDRLTQLTLRTAVDDVVTLVGSVAGGTDHGDREPFASLMVAEMMAEMFDQGSRHRDKFAISELLEGVGARVSFAVTRNRLRFRARCLRKDLSIVTKLLFEQLTEPRLEADDFEMARLRFIGDLEASKESTARRADEIFSAALYPRGHPNYSYPVEQLIESLQALKLDEVQRFSNLYGLGSDARIAAVGDIDSAEMRALVEDALRGGWRSSRFPSKLPIEHQALDRSAVANASASKAPSLSSWRVYRMPDKDSVDVQIGQSLGIDANHPDYYAIAMAVFILGGNFSSRLMQVVRDELGLTYGIGAGVEGSELGSDGYWRIAGTFGSTNVERGVAATLEQIERWYTHGVEQAELDAKKATVYGSYQVGLATTRGLAGALISTLDEGRPLTWIDEYVDRIGSLTLDQVNAAIRRWVDPNALVIAAAGNI</sequence>
<evidence type="ECO:0000256" key="7">
    <source>
        <dbReference type="ARBA" id="ARBA00023049"/>
    </source>
</evidence>
<comment type="cofactor">
    <cofactor evidence="1">
        <name>Zn(2+)</name>
        <dbReference type="ChEBI" id="CHEBI:29105"/>
    </cofactor>
</comment>
<name>A0A7J7INR6_9RHOD</name>
<dbReference type="InterPro" id="IPR007863">
    <property type="entry name" value="Peptidase_M16_C"/>
</dbReference>
<keyword evidence="6" id="KW-0862">Zinc</keyword>
<evidence type="ECO:0000256" key="1">
    <source>
        <dbReference type="ARBA" id="ARBA00001947"/>
    </source>
</evidence>
<protein>
    <recommendedName>
        <fullName evidence="13">Insulinase family protein</fullName>
    </recommendedName>
</protein>
<dbReference type="SUPFAM" id="SSF63411">
    <property type="entry name" value="LuxS/MPP-like metallohydrolase"/>
    <property type="match status" value="3"/>
</dbReference>
<keyword evidence="5" id="KW-0378">Hydrolase</keyword>
<keyword evidence="8" id="KW-0496">Mitochondrion</keyword>
<dbReference type="GO" id="GO:0005739">
    <property type="term" value="C:mitochondrion"/>
    <property type="evidence" value="ECO:0007669"/>
    <property type="project" value="UniProtKB-SubCell"/>
</dbReference>
<dbReference type="InterPro" id="IPR011765">
    <property type="entry name" value="Pept_M16_N"/>
</dbReference>
<comment type="subcellular location">
    <subcellularLocation>
        <location evidence="2">Mitochondrion</location>
    </subcellularLocation>
</comment>
<evidence type="ECO:0000256" key="3">
    <source>
        <dbReference type="ARBA" id="ARBA00022670"/>
    </source>
</evidence>
<comment type="caution">
    <text evidence="11">The sequence shown here is derived from an EMBL/GenBank/DDBJ whole genome shotgun (WGS) entry which is preliminary data.</text>
</comment>
<evidence type="ECO:0000259" key="10">
    <source>
        <dbReference type="Pfam" id="PF05193"/>
    </source>
</evidence>
<evidence type="ECO:0000313" key="12">
    <source>
        <dbReference type="Proteomes" id="UP000530660"/>
    </source>
</evidence>
<dbReference type="OrthoDB" id="6417216at2759"/>
<dbReference type="InterPro" id="IPR050361">
    <property type="entry name" value="MPP/UQCRC_Complex"/>
</dbReference>
<dbReference type="PANTHER" id="PTHR11851:SF149">
    <property type="entry name" value="GH01077P"/>
    <property type="match status" value="1"/>
</dbReference>
<evidence type="ECO:0000259" key="9">
    <source>
        <dbReference type="Pfam" id="PF00675"/>
    </source>
</evidence>
<keyword evidence="7" id="KW-0482">Metalloprotease</keyword>
<gene>
    <name evidence="11" type="ORF">F1559_001193</name>
</gene>
<dbReference type="AlphaFoldDB" id="A0A7J7INR6"/>
<evidence type="ECO:0000256" key="5">
    <source>
        <dbReference type="ARBA" id="ARBA00022801"/>
    </source>
</evidence>
<evidence type="ECO:0008006" key="13">
    <source>
        <dbReference type="Google" id="ProtNLM"/>
    </source>
</evidence>
<feature type="domain" description="Peptidase M16 N-terminal" evidence="9">
    <location>
        <begin position="376"/>
        <end position="476"/>
    </location>
</feature>
<accession>A0A7J7INR6</accession>
<organism evidence="11 12">
    <name type="scientific">Cyanidiococcus yangmingshanensis</name>
    <dbReference type="NCBI Taxonomy" id="2690220"/>
    <lineage>
        <taxon>Eukaryota</taxon>
        <taxon>Rhodophyta</taxon>
        <taxon>Bangiophyceae</taxon>
        <taxon>Cyanidiales</taxon>
        <taxon>Cyanidiaceae</taxon>
        <taxon>Cyanidiococcus</taxon>
    </lineage>
</organism>
<dbReference type="GO" id="GO:0008237">
    <property type="term" value="F:metallopeptidase activity"/>
    <property type="evidence" value="ECO:0007669"/>
    <property type="project" value="UniProtKB-KW"/>
</dbReference>
<evidence type="ECO:0000256" key="6">
    <source>
        <dbReference type="ARBA" id="ARBA00022833"/>
    </source>
</evidence>
<keyword evidence="3" id="KW-0645">Protease</keyword>
<feature type="domain" description="Peptidase M16 C-terminal" evidence="10">
    <location>
        <begin position="501"/>
        <end position="693"/>
    </location>
</feature>
<feature type="domain" description="Peptidase M16 C-terminal" evidence="10">
    <location>
        <begin position="21"/>
        <end position="185"/>
    </location>
</feature>
<proteinExistence type="predicted"/>
<evidence type="ECO:0000313" key="11">
    <source>
        <dbReference type="EMBL" id="KAF6004763.1"/>
    </source>
</evidence>
<dbReference type="Proteomes" id="UP000530660">
    <property type="component" value="Unassembled WGS sequence"/>
</dbReference>